<evidence type="ECO:0000313" key="4">
    <source>
        <dbReference type="Proteomes" id="UP001085076"/>
    </source>
</evidence>
<dbReference type="GO" id="GO:0005634">
    <property type="term" value="C:nucleus"/>
    <property type="evidence" value="ECO:0007669"/>
    <property type="project" value="TreeGrafter"/>
</dbReference>
<organism evidence="3 4">
    <name type="scientific">Dioscorea zingiberensis</name>
    <dbReference type="NCBI Taxonomy" id="325984"/>
    <lineage>
        <taxon>Eukaryota</taxon>
        <taxon>Viridiplantae</taxon>
        <taxon>Streptophyta</taxon>
        <taxon>Embryophyta</taxon>
        <taxon>Tracheophyta</taxon>
        <taxon>Spermatophyta</taxon>
        <taxon>Magnoliopsida</taxon>
        <taxon>Liliopsida</taxon>
        <taxon>Dioscoreales</taxon>
        <taxon>Dioscoreaceae</taxon>
        <taxon>Dioscorea</taxon>
    </lineage>
</organism>
<evidence type="ECO:0000256" key="2">
    <source>
        <dbReference type="SAM" id="MobiDB-lite"/>
    </source>
</evidence>
<proteinExistence type="inferred from homology"/>
<accession>A0A9D5CUU7</accession>
<reference evidence="3" key="2">
    <citation type="journal article" date="2022" name="Hortic Res">
        <title>The genome of Dioscorea zingiberensis sheds light on the biosynthesis, origin and evolution of the medicinally important diosgenin saponins.</title>
        <authorList>
            <person name="Li Y."/>
            <person name="Tan C."/>
            <person name="Li Z."/>
            <person name="Guo J."/>
            <person name="Li S."/>
            <person name="Chen X."/>
            <person name="Wang C."/>
            <person name="Dai X."/>
            <person name="Yang H."/>
            <person name="Song W."/>
            <person name="Hou L."/>
            <person name="Xu J."/>
            <person name="Tong Z."/>
            <person name="Xu A."/>
            <person name="Yuan X."/>
            <person name="Wang W."/>
            <person name="Yang Q."/>
            <person name="Chen L."/>
            <person name="Sun Z."/>
            <person name="Wang K."/>
            <person name="Pan B."/>
            <person name="Chen J."/>
            <person name="Bao Y."/>
            <person name="Liu F."/>
            <person name="Qi X."/>
            <person name="Gang D.R."/>
            <person name="Wen J."/>
            <person name="Li J."/>
        </authorList>
    </citation>
    <scope>NUCLEOTIDE SEQUENCE</scope>
    <source>
        <strain evidence="3">Dzin_1.0</strain>
    </source>
</reference>
<comment type="caution">
    <text evidence="3">The sequence shown here is derived from an EMBL/GenBank/DDBJ whole genome shotgun (WGS) entry which is preliminary data.</text>
</comment>
<feature type="region of interest" description="Disordered" evidence="2">
    <location>
        <begin position="458"/>
        <end position="498"/>
    </location>
</feature>
<evidence type="ECO:0000256" key="1">
    <source>
        <dbReference type="ARBA" id="ARBA00009078"/>
    </source>
</evidence>
<feature type="compositionally biased region" description="Basic and acidic residues" evidence="2">
    <location>
        <begin position="479"/>
        <end position="498"/>
    </location>
</feature>
<evidence type="ECO:0000313" key="3">
    <source>
        <dbReference type="EMBL" id="KAJ0978760.1"/>
    </source>
</evidence>
<gene>
    <name evidence="3" type="ORF">J5N97_014234</name>
</gene>
<dbReference type="PANTHER" id="PTHR21531">
    <property type="entry name" value="LOW-TEMPERATURE VIABILITY PROTEIN LTV1-RELATED"/>
    <property type="match status" value="1"/>
</dbReference>
<keyword evidence="4" id="KW-1185">Reference proteome</keyword>
<name>A0A9D5CUU7_9LILI</name>
<feature type="region of interest" description="Disordered" evidence="2">
    <location>
        <begin position="54"/>
        <end position="73"/>
    </location>
</feature>
<protein>
    <recommendedName>
        <fullName evidence="5">Low temperature viability protein</fullName>
    </recommendedName>
</protein>
<dbReference type="InterPro" id="IPR007307">
    <property type="entry name" value="Ltv1"/>
</dbReference>
<dbReference type="AlphaFoldDB" id="A0A9D5CUU7"/>
<dbReference type="GO" id="GO:0030688">
    <property type="term" value="C:preribosome, small subunit precursor"/>
    <property type="evidence" value="ECO:0007669"/>
    <property type="project" value="TreeGrafter"/>
</dbReference>
<dbReference type="GO" id="GO:0042274">
    <property type="term" value="P:ribosomal small subunit biogenesis"/>
    <property type="evidence" value="ECO:0007669"/>
    <property type="project" value="InterPro"/>
</dbReference>
<dbReference type="GO" id="GO:0000056">
    <property type="term" value="P:ribosomal small subunit export from nucleus"/>
    <property type="evidence" value="ECO:0007669"/>
    <property type="project" value="TreeGrafter"/>
</dbReference>
<dbReference type="PANTHER" id="PTHR21531:SF0">
    <property type="entry name" value="PROTEIN LTV1 HOMOLOG"/>
    <property type="match status" value="1"/>
</dbReference>
<dbReference type="EMBL" id="JAGGNH010000003">
    <property type="protein sequence ID" value="KAJ0978760.1"/>
    <property type="molecule type" value="Genomic_DNA"/>
</dbReference>
<evidence type="ECO:0008006" key="5">
    <source>
        <dbReference type="Google" id="ProtNLM"/>
    </source>
</evidence>
<dbReference type="GO" id="GO:0005829">
    <property type="term" value="C:cytosol"/>
    <property type="evidence" value="ECO:0007669"/>
    <property type="project" value="TreeGrafter"/>
</dbReference>
<dbReference type="Proteomes" id="UP001085076">
    <property type="component" value="Miscellaneous, Linkage group lg03"/>
</dbReference>
<reference evidence="3" key="1">
    <citation type="submission" date="2021-03" db="EMBL/GenBank/DDBJ databases">
        <authorList>
            <person name="Li Z."/>
            <person name="Yang C."/>
        </authorList>
    </citation>
    <scope>NUCLEOTIDE SEQUENCE</scope>
    <source>
        <strain evidence="3">Dzin_1.0</strain>
        <tissue evidence="3">Leaf</tissue>
    </source>
</reference>
<comment type="similarity">
    <text evidence="1">Belongs to the LTV1 family.</text>
</comment>
<dbReference type="OrthoDB" id="5852896at2759"/>
<sequence length="535" mass="59461">MGKKKFIDKKNSATFRLLARDSSTVSTEGGAPALSDRVFVRVDNNPYSSRYFLDDEDEQQNVYPNGGDSDSIFADAHDDTGDGDFSGSLQPWVADGAPRSGSGGGLPEHVRKEILELGFPDDGYNYLNHLREIRNTGSGYTYYQNSKARLDLVPQDVKAYDASKLRVSGEEGSGDAMYTVAAKSVGVKVQRVLDPDVVRLLDDDDLSRFGSDVEDLEEDFVVQANCPPEGEDQGEVEHVSGASVRQENIMEEGDDASGEASFADEFIQKDKLGGVEKPRVRRLLDEQFDLLTLREYDTESESDDAAYADIEDEPLASKLSSALKGHAIDDLDLEDSYKAPGDFFNGNEESGTGREPDEPADVIRKCVEYAEMYYHENREDEEVVVLVAESSDESEVWDCETIVSTYSNLDNHPGKIQAPSNRKKNLPANLSGDAMSKSNIIALRGKEKLPVDFLPHNKRAAENSKRTVIAEVNKPNRRPRGEESKEEKKERKATIKEEKREARRVKKELKGLYRCETQRAQKVAAIRGPSSVHLL</sequence>